<evidence type="ECO:0000256" key="5">
    <source>
        <dbReference type="ARBA" id="ARBA00022989"/>
    </source>
</evidence>
<dbReference type="PROSITE" id="PS50893">
    <property type="entry name" value="ABC_TRANSPORTER_2"/>
    <property type="match status" value="1"/>
</dbReference>
<evidence type="ECO:0000256" key="6">
    <source>
        <dbReference type="ARBA" id="ARBA00023136"/>
    </source>
</evidence>
<evidence type="ECO:0000313" key="12">
    <source>
        <dbReference type="Proteomes" id="UP000596387"/>
    </source>
</evidence>
<dbReference type="InterPro" id="IPR039421">
    <property type="entry name" value="Type_1_exporter"/>
</dbReference>
<evidence type="ECO:0000256" key="7">
    <source>
        <dbReference type="SAM" id="MobiDB-lite"/>
    </source>
</evidence>
<dbReference type="Gene3D" id="3.40.50.300">
    <property type="entry name" value="P-loop containing nucleotide triphosphate hydrolases"/>
    <property type="match status" value="1"/>
</dbReference>
<dbReference type="InterPro" id="IPR017871">
    <property type="entry name" value="ABC_transporter-like_CS"/>
</dbReference>
<dbReference type="InterPro" id="IPR003593">
    <property type="entry name" value="AAA+_ATPase"/>
</dbReference>
<dbReference type="SMART" id="SM00382">
    <property type="entry name" value="AAA"/>
    <property type="match status" value="1"/>
</dbReference>
<reference evidence="11 12" key="1">
    <citation type="submission" date="2019-12" db="EMBL/GenBank/DDBJ databases">
        <title>Complete Genome Sequence of a Quorum-Sensing Bacterium,Rhodobacteraceae bacterium C31, Isolated from a marine microalgae symbiotic bacteria.</title>
        <authorList>
            <person name="Zhang Y."/>
        </authorList>
    </citation>
    <scope>NUCLEOTIDE SEQUENCE [LARGE SCALE GENOMIC DNA]</scope>
    <source>
        <strain evidence="11 12">C31</strain>
    </source>
</reference>
<gene>
    <name evidence="11" type="ORF">GQA70_12800</name>
</gene>
<dbReference type="InterPro" id="IPR003439">
    <property type="entry name" value="ABC_transporter-like_ATP-bd"/>
</dbReference>
<evidence type="ECO:0000256" key="8">
    <source>
        <dbReference type="SAM" id="Phobius"/>
    </source>
</evidence>
<comment type="subcellular location">
    <subcellularLocation>
        <location evidence="1">Cell membrane</location>
        <topology evidence="1">Multi-pass membrane protein</topology>
    </subcellularLocation>
</comment>
<evidence type="ECO:0000313" key="11">
    <source>
        <dbReference type="EMBL" id="QRF67109.1"/>
    </source>
</evidence>
<dbReference type="Proteomes" id="UP000596387">
    <property type="component" value="Chromosome"/>
</dbReference>
<keyword evidence="4 11" id="KW-0067">ATP-binding</keyword>
<dbReference type="PANTHER" id="PTHR24221">
    <property type="entry name" value="ATP-BINDING CASSETTE SUB-FAMILY B"/>
    <property type="match status" value="1"/>
</dbReference>
<feature type="transmembrane region" description="Helical" evidence="8">
    <location>
        <begin position="42"/>
        <end position="62"/>
    </location>
</feature>
<keyword evidence="12" id="KW-1185">Reference proteome</keyword>
<sequence>MRMLLRMIPLLLRAAPGAMARGAVLAVVVLVMGAALLGLSGWFITATGIAGLAGLGIAFDVFRPSAGVRFLALGRTAARYGERLLTHDAVLRALAALRVTVLRQQGGLGGRALARLRGEAVLTRVVSDVDALDGLLLRIVLPVAAGIVTQALVFAALWWLVGPLVALAVLAALLPASAVVLWLLARATLAPSEAAEAGSQALRRGVIDAIRDREALILSGQLRARQAALLDQDTRARAATAALDRAERRAGALLSVVAAGTVAAALIAGALLLGRGAVDAPRAVIGLFVALALAETVLPLRRGLAEIGRMAGAARRLGLPDRTRAHRGGGADRGGRGGSGDAMGADVRQEVPAREGLTGPAISGPNVTTGNRATGGVGAGASYGASARRGLTGPSGGIPDAATSTGAPGGIGPGVRHGAPARKGLTGSSVGGAASGDRGQSAERPAWVGNGAPDAVPGKAPLLRVDRAELSLTVQAGEAVALTGPSGWGKSTLLLGIAGLLPLEGILLKARAPCDRDEADLRRTVAMLPQRSALMAGTLREALCLTADFDDEALWAVLRAVVLDEVVAARGALEMRLGERGGGLSGGQARRLALARCLLQAPELLLLDEPTEGLDDATAARVLWGVRRHLPRAGLLVVMHRGSGHAMFDAVEAVGAPG</sequence>
<keyword evidence="3" id="KW-0547">Nucleotide-binding</keyword>
<dbReference type="Pfam" id="PF00005">
    <property type="entry name" value="ABC_tran"/>
    <property type="match status" value="1"/>
</dbReference>
<evidence type="ECO:0000256" key="4">
    <source>
        <dbReference type="ARBA" id="ARBA00022840"/>
    </source>
</evidence>
<dbReference type="InterPro" id="IPR027417">
    <property type="entry name" value="P-loop_NTPase"/>
</dbReference>
<feature type="transmembrane region" description="Helical" evidence="8">
    <location>
        <begin position="135"/>
        <end position="159"/>
    </location>
</feature>
<dbReference type="PROSITE" id="PS00211">
    <property type="entry name" value="ABC_TRANSPORTER_1"/>
    <property type="match status" value="1"/>
</dbReference>
<evidence type="ECO:0000259" key="9">
    <source>
        <dbReference type="PROSITE" id="PS50893"/>
    </source>
</evidence>
<keyword evidence="6 8" id="KW-0472">Membrane</keyword>
<dbReference type="InterPro" id="IPR011527">
    <property type="entry name" value="ABC1_TM_dom"/>
</dbReference>
<feature type="region of interest" description="Disordered" evidence="7">
    <location>
        <begin position="388"/>
        <end position="455"/>
    </location>
</feature>
<feature type="region of interest" description="Disordered" evidence="7">
    <location>
        <begin position="318"/>
        <end position="375"/>
    </location>
</feature>
<feature type="transmembrane region" description="Helical" evidence="8">
    <location>
        <begin position="280"/>
        <end position="300"/>
    </location>
</feature>
<feature type="transmembrane region" description="Helical" evidence="8">
    <location>
        <begin position="252"/>
        <end position="274"/>
    </location>
</feature>
<dbReference type="RefSeq" id="WP_052260214.1">
    <property type="nucleotide sequence ID" value="NZ_CP047166.1"/>
</dbReference>
<proteinExistence type="predicted"/>
<dbReference type="PANTHER" id="PTHR24221:SF654">
    <property type="entry name" value="ATP-BINDING CASSETTE SUB-FAMILY B MEMBER 6"/>
    <property type="match status" value="1"/>
</dbReference>
<dbReference type="Gene3D" id="1.20.1560.10">
    <property type="entry name" value="ABC transporter type 1, transmembrane domain"/>
    <property type="match status" value="1"/>
</dbReference>
<dbReference type="GO" id="GO:0005524">
    <property type="term" value="F:ATP binding"/>
    <property type="evidence" value="ECO:0007669"/>
    <property type="project" value="UniProtKB-KW"/>
</dbReference>
<dbReference type="SUPFAM" id="SSF52540">
    <property type="entry name" value="P-loop containing nucleoside triphosphate hydrolases"/>
    <property type="match status" value="1"/>
</dbReference>
<evidence type="ECO:0000256" key="1">
    <source>
        <dbReference type="ARBA" id="ARBA00004651"/>
    </source>
</evidence>
<keyword evidence="5 8" id="KW-1133">Transmembrane helix</keyword>
<feature type="transmembrane region" description="Helical" evidence="8">
    <location>
        <begin position="165"/>
        <end position="185"/>
    </location>
</feature>
<evidence type="ECO:0000259" key="10">
    <source>
        <dbReference type="PROSITE" id="PS50929"/>
    </source>
</evidence>
<name>A0ABX7FAG6_9RHOB</name>
<feature type="domain" description="ABC transmembrane type-1" evidence="10">
    <location>
        <begin position="22"/>
        <end position="309"/>
    </location>
</feature>
<keyword evidence="2 8" id="KW-0812">Transmembrane</keyword>
<dbReference type="SUPFAM" id="SSF90123">
    <property type="entry name" value="ABC transporter transmembrane region"/>
    <property type="match status" value="1"/>
</dbReference>
<feature type="compositionally biased region" description="Basic and acidic residues" evidence="7">
    <location>
        <begin position="318"/>
        <end position="335"/>
    </location>
</feature>
<dbReference type="PROSITE" id="PS50929">
    <property type="entry name" value="ABC_TM1F"/>
    <property type="match status" value="1"/>
</dbReference>
<organism evidence="11 12">
    <name type="scientific">Ponticoccus alexandrii</name>
    <dbReference type="NCBI Taxonomy" id="1943633"/>
    <lineage>
        <taxon>Bacteria</taxon>
        <taxon>Pseudomonadati</taxon>
        <taxon>Pseudomonadota</taxon>
        <taxon>Alphaproteobacteria</taxon>
        <taxon>Rhodobacterales</taxon>
        <taxon>Roseobacteraceae</taxon>
        <taxon>Ponticoccus</taxon>
    </lineage>
</organism>
<dbReference type="InterPro" id="IPR036640">
    <property type="entry name" value="ABC1_TM_sf"/>
</dbReference>
<protein>
    <submittedName>
        <fullName evidence="11">ATP-binding cassette domain-containing protein</fullName>
    </submittedName>
</protein>
<accession>A0ABX7FAG6</accession>
<dbReference type="EMBL" id="CP047166">
    <property type="protein sequence ID" value="QRF67109.1"/>
    <property type="molecule type" value="Genomic_DNA"/>
</dbReference>
<evidence type="ECO:0000256" key="3">
    <source>
        <dbReference type="ARBA" id="ARBA00022741"/>
    </source>
</evidence>
<evidence type="ECO:0000256" key="2">
    <source>
        <dbReference type="ARBA" id="ARBA00022692"/>
    </source>
</evidence>
<feature type="domain" description="ABC transporter" evidence="9">
    <location>
        <begin position="450"/>
        <end position="658"/>
    </location>
</feature>